<sequence>MTTFTTRDATRCILLATARDAEQWGHRAIYQLESGEYLANKVLGTSS</sequence>
<protein>
    <submittedName>
        <fullName evidence="1">Uncharacterized protein</fullName>
    </submittedName>
</protein>
<reference evidence="2" key="1">
    <citation type="journal article" date="2013" name="G3 (Bethesda)">
        <title>Comparative genomics of a plant-pathogenic fungus, Pyrenophora tritici-repentis, reveals transduplication and the impact of repeat elements on pathogenicity and population divergence.</title>
        <authorList>
            <person name="Manning V.A."/>
            <person name="Pandelova I."/>
            <person name="Dhillon B."/>
            <person name="Wilhelm L.J."/>
            <person name="Goodwin S.B."/>
            <person name="Berlin A.M."/>
            <person name="Figueroa M."/>
            <person name="Freitag M."/>
            <person name="Hane J.K."/>
            <person name="Henrissat B."/>
            <person name="Holman W.H."/>
            <person name="Kodira C.D."/>
            <person name="Martin J."/>
            <person name="Oliver R.P."/>
            <person name="Robbertse B."/>
            <person name="Schackwitz W."/>
            <person name="Schwartz D.C."/>
            <person name="Spatafora J.W."/>
            <person name="Turgeon B.G."/>
            <person name="Yandava C."/>
            <person name="Young S."/>
            <person name="Zhou S."/>
            <person name="Zeng Q."/>
            <person name="Grigoriev I.V."/>
            <person name="Ma L.-J."/>
            <person name="Ciuffetti L.M."/>
        </authorList>
    </citation>
    <scope>NUCLEOTIDE SEQUENCE [LARGE SCALE GENOMIC DNA]</scope>
    <source>
        <strain evidence="2">Pt-1C-BFP</strain>
    </source>
</reference>
<organism evidence="1 2">
    <name type="scientific">Pyrenophora tritici-repentis (strain Pt-1C-BFP)</name>
    <name type="common">Wheat tan spot fungus</name>
    <name type="synonym">Drechslera tritici-repentis</name>
    <dbReference type="NCBI Taxonomy" id="426418"/>
    <lineage>
        <taxon>Eukaryota</taxon>
        <taxon>Fungi</taxon>
        <taxon>Dikarya</taxon>
        <taxon>Ascomycota</taxon>
        <taxon>Pezizomycotina</taxon>
        <taxon>Dothideomycetes</taxon>
        <taxon>Pleosporomycetidae</taxon>
        <taxon>Pleosporales</taxon>
        <taxon>Pleosporineae</taxon>
        <taxon>Pleosporaceae</taxon>
        <taxon>Pyrenophora</taxon>
    </lineage>
</organism>
<name>B2W298_PYRTR</name>
<dbReference type="AlphaFoldDB" id="B2W298"/>
<accession>B2W298</accession>
<dbReference type="HOGENOM" id="CLU_3175612_0_0_1"/>
<evidence type="ECO:0000313" key="1">
    <source>
        <dbReference type="EMBL" id="EDU46384.1"/>
    </source>
</evidence>
<evidence type="ECO:0000313" key="2">
    <source>
        <dbReference type="Proteomes" id="UP000001471"/>
    </source>
</evidence>
<dbReference type="Proteomes" id="UP000001471">
    <property type="component" value="Unassembled WGS sequence"/>
</dbReference>
<dbReference type="InParanoid" id="B2W298"/>
<dbReference type="EMBL" id="DS231617">
    <property type="protein sequence ID" value="EDU46384.1"/>
    <property type="molecule type" value="Genomic_DNA"/>
</dbReference>
<gene>
    <name evidence="1" type="ORF">PTRG_03546</name>
</gene>
<proteinExistence type="predicted"/>